<evidence type="ECO:0000313" key="1">
    <source>
        <dbReference type="EMBL" id="KAF2626511.1"/>
    </source>
</evidence>
<keyword evidence="2" id="KW-1185">Reference proteome</keyword>
<gene>
    <name evidence="1" type="ORF">BU25DRAFT_471396</name>
</gene>
<proteinExistence type="predicted"/>
<name>A0ACB6RWU1_9PLEO</name>
<protein>
    <submittedName>
        <fullName evidence="1">Uncharacterized protein</fullName>
    </submittedName>
</protein>
<evidence type="ECO:0000313" key="2">
    <source>
        <dbReference type="Proteomes" id="UP000799754"/>
    </source>
</evidence>
<organism evidence="1 2">
    <name type="scientific">Macroventuria anomochaeta</name>
    <dbReference type="NCBI Taxonomy" id="301207"/>
    <lineage>
        <taxon>Eukaryota</taxon>
        <taxon>Fungi</taxon>
        <taxon>Dikarya</taxon>
        <taxon>Ascomycota</taxon>
        <taxon>Pezizomycotina</taxon>
        <taxon>Dothideomycetes</taxon>
        <taxon>Pleosporomycetidae</taxon>
        <taxon>Pleosporales</taxon>
        <taxon>Pleosporineae</taxon>
        <taxon>Didymellaceae</taxon>
        <taxon>Macroventuria</taxon>
    </lineage>
</organism>
<accession>A0ACB6RWU1</accession>
<sequence length="321" mass="36837">MYGPYDHSSYHEAHRPLDMADLRQMSYDDLRALFRLLSGLVSGADSTPHTRAIFETMNHIWEITQGTRLGPEYGEFDLYGGHHFQGTSSATIENVQLISRDQSSAGTPPPPHRSRHRQSPGPTRRDASWVAQGGLPDTHRLNARTRPHSWPSSFVRVWSTAELRGVLTELGYGVRDVNLHGTRRNIEDELEMRDRDPAREARVVTEFVHAAPVLLPQQQDVHVYPPTRREIHVHPSQPQRVDVYEPRRQVDIHHHQLLPRIVHHHYPSPSAQTYIQRAGAPQAYERPAPQAEDVEFRARRRTQGKNERKKGNRGDSSDEDY</sequence>
<dbReference type="Proteomes" id="UP000799754">
    <property type="component" value="Unassembled WGS sequence"/>
</dbReference>
<reference evidence="1" key="1">
    <citation type="journal article" date="2020" name="Stud. Mycol.">
        <title>101 Dothideomycetes genomes: a test case for predicting lifestyles and emergence of pathogens.</title>
        <authorList>
            <person name="Haridas S."/>
            <person name="Albert R."/>
            <person name="Binder M."/>
            <person name="Bloem J."/>
            <person name="Labutti K."/>
            <person name="Salamov A."/>
            <person name="Andreopoulos B."/>
            <person name="Baker S."/>
            <person name="Barry K."/>
            <person name="Bills G."/>
            <person name="Bluhm B."/>
            <person name="Cannon C."/>
            <person name="Castanera R."/>
            <person name="Culley D."/>
            <person name="Daum C."/>
            <person name="Ezra D."/>
            <person name="Gonzalez J."/>
            <person name="Henrissat B."/>
            <person name="Kuo A."/>
            <person name="Liang C."/>
            <person name="Lipzen A."/>
            <person name="Lutzoni F."/>
            <person name="Magnuson J."/>
            <person name="Mondo S."/>
            <person name="Nolan M."/>
            <person name="Ohm R."/>
            <person name="Pangilinan J."/>
            <person name="Park H.-J."/>
            <person name="Ramirez L."/>
            <person name="Alfaro M."/>
            <person name="Sun H."/>
            <person name="Tritt A."/>
            <person name="Yoshinaga Y."/>
            <person name="Zwiers L.-H."/>
            <person name="Turgeon B."/>
            <person name="Goodwin S."/>
            <person name="Spatafora J."/>
            <person name="Crous P."/>
            <person name="Grigoriev I."/>
        </authorList>
    </citation>
    <scope>NUCLEOTIDE SEQUENCE</scope>
    <source>
        <strain evidence="1">CBS 525.71</strain>
    </source>
</reference>
<comment type="caution">
    <text evidence="1">The sequence shown here is derived from an EMBL/GenBank/DDBJ whole genome shotgun (WGS) entry which is preliminary data.</text>
</comment>
<dbReference type="EMBL" id="MU006720">
    <property type="protein sequence ID" value="KAF2626511.1"/>
    <property type="molecule type" value="Genomic_DNA"/>
</dbReference>